<feature type="transmembrane region" description="Helical" evidence="12">
    <location>
        <begin position="116"/>
        <end position="133"/>
    </location>
</feature>
<feature type="transmembrane region" description="Helical" evidence="12">
    <location>
        <begin position="153"/>
        <end position="171"/>
    </location>
</feature>
<sequence>MNSAYGVVAVVVVAVGTVLVGAYGLRISRTTSDFFVASRTVSPWWNASAIGGEYLSAASFVGIAGLVFAHGPDMLWFPVGYTAGYLVLLALVAAPLRRSGAYTLPDFAEARFASPVVRAVAGVLALGIGWLYLLPQLQGAGLTLHTVTGAPDWLGAVVVAVVVTANVISGGMRSVTFVQAFQYWLKLTAITVPVVFLVMAWHAHGARDLNGPELPVFPRETTVGFDGDTTIHVDRPVVFTGAGAVDGARVDGPVGLAVGEHTVAAGSRLVFPEGAAVPRMTSIPFHTNETWALPLRGGERFPLYAVYSLIIATFLGTMGLPHVIVRFYTNPNGRAARRTTLIVLAMLGTFYLMPPIYGALGRLYTPELLMTGDTDAVVLVLPSRLVDGVGGQLLGALVAGGAFAAFLSTSSGLAVSLAGVLSRDVLRLRGVRGFRVSTVLAVVVPLGMTWLVGKVPVADMVGLAFAVAASSLCPLLVLGIWSTRITTVGAVAGMLAGGVPALVAGLVTIGLGGGNVFLTRPAAWTVPLGFVVMYVVSLLTPRRVPPGVNHVMVRLHAPENLGLRSQDRR</sequence>
<keyword evidence="10 12" id="KW-0472">Membrane</keyword>
<dbReference type="Pfam" id="PF00474">
    <property type="entry name" value="SSF"/>
    <property type="match status" value="2"/>
</dbReference>
<comment type="caution">
    <text evidence="13">The sequence shown here is derived from an EMBL/GenBank/DDBJ whole genome shotgun (WGS) entry which is preliminary data.</text>
</comment>
<evidence type="ECO:0000256" key="10">
    <source>
        <dbReference type="ARBA" id="ARBA00023136"/>
    </source>
</evidence>
<dbReference type="InterPro" id="IPR050277">
    <property type="entry name" value="Sodium:Solute_Symporter"/>
</dbReference>
<dbReference type="InterPro" id="IPR001734">
    <property type="entry name" value="Na/solute_symporter"/>
</dbReference>
<feature type="transmembrane region" description="Helical" evidence="12">
    <location>
        <begin position="75"/>
        <end position="96"/>
    </location>
</feature>
<name>A0A495W6K1_9PSEU</name>
<dbReference type="EMBL" id="RBXO01000001">
    <property type="protein sequence ID" value="RKT56445.1"/>
    <property type="molecule type" value="Genomic_DNA"/>
</dbReference>
<keyword evidence="4" id="KW-1003">Cell membrane</keyword>
<dbReference type="CDD" id="cd11480">
    <property type="entry name" value="SLC5sbd_u4"/>
    <property type="match status" value="1"/>
</dbReference>
<feature type="transmembrane region" description="Helical" evidence="12">
    <location>
        <begin position="6"/>
        <end position="25"/>
    </location>
</feature>
<dbReference type="InterPro" id="IPR018212">
    <property type="entry name" value="Na/solute_symporter_CS"/>
</dbReference>
<reference evidence="13 14" key="1">
    <citation type="submission" date="2018-10" db="EMBL/GenBank/DDBJ databases">
        <title>Sequencing the genomes of 1000 actinobacteria strains.</title>
        <authorList>
            <person name="Klenk H.-P."/>
        </authorList>
    </citation>
    <scope>NUCLEOTIDE SEQUENCE [LARGE SCALE GENOMIC DNA]</scope>
    <source>
        <strain evidence="13 14">DSM 43800</strain>
    </source>
</reference>
<protein>
    <submittedName>
        <fullName evidence="13">Sodium:solute symporter family protein</fullName>
    </submittedName>
</protein>
<accession>A0A495W6K1</accession>
<keyword evidence="6" id="KW-0769">Symport</keyword>
<keyword evidence="7 12" id="KW-1133">Transmembrane helix</keyword>
<dbReference type="PANTHER" id="PTHR48086:SF6">
    <property type="entry name" value="CATION_ACETATE SYMPORTER ACTP"/>
    <property type="match status" value="1"/>
</dbReference>
<comment type="similarity">
    <text evidence="2 11">Belongs to the sodium:solute symporter (SSF) (TC 2.A.21) family.</text>
</comment>
<dbReference type="RefSeq" id="WP_121008004.1">
    <property type="nucleotide sequence ID" value="NZ_RBXO01000001.1"/>
</dbReference>
<evidence type="ECO:0000256" key="8">
    <source>
        <dbReference type="ARBA" id="ARBA00023053"/>
    </source>
</evidence>
<keyword evidence="5 12" id="KW-0812">Transmembrane</keyword>
<evidence type="ECO:0000256" key="3">
    <source>
        <dbReference type="ARBA" id="ARBA00022448"/>
    </source>
</evidence>
<dbReference type="PANTHER" id="PTHR48086">
    <property type="entry name" value="SODIUM/PROLINE SYMPORTER-RELATED"/>
    <property type="match status" value="1"/>
</dbReference>
<feature type="transmembrane region" description="Helical" evidence="12">
    <location>
        <begin position="393"/>
        <end position="421"/>
    </location>
</feature>
<dbReference type="GO" id="GO:0015293">
    <property type="term" value="F:symporter activity"/>
    <property type="evidence" value="ECO:0007669"/>
    <property type="project" value="UniProtKB-KW"/>
</dbReference>
<feature type="transmembrane region" description="Helical" evidence="12">
    <location>
        <begin position="45"/>
        <end position="69"/>
    </location>
</feature>
<evidence type="ECO:0000313" key="13">
    <source>
        <dbReference type="EMBL" id="RKT56445.1"/>
    </source>
</evidence>
<evidence type="ECO:0000256" key="4">
    <source>
        <dbReference type="ARBA" id="ARBA00022475"/>
    </source>
</evidence>
<dbReference type="OrthoDB" id="9764416at2"/>
<dbReference type="PROSITE" id="PS00457">
    <property type="entry name" value="NA_SOLUT_SYMP_2"/>
    <property type="match status" value="1"/>
</dbReference>
<feature type="transmembrane region" description="Helical" evidence="12">
    <location>
        <begin position="488"/>
        <end position="510"/>
    </location>
</feature>
<evidence type="ECO:0000313" key="14">
    <source>
        <dbReference type="Proteomes" id="UP000282084"/>
    </source>
</evidence>
<evidence type="ECO:0000256" key="7">
    <source>
        <dbReference type="ARBA" id="ARBA00022989"/>
    </source>
</evidence>
<keyword evidence="14" id="KW-1185">Reference proteome</keyword>
<keyword evidence="9" id="KW-0406">Ion transport</keyword>
<keyword evidence="3" id="KW-0813">Transport</keyword>
<gene>
    <name evidence="13" type="ORF">C8E97_5144</name>
</gene>
<evidence type="ECO:0000256" key="1">
    <source>
        <dbReference type="ARBA" id="ARBA00004651"/>
    </source>
</evidence>
<evidence type="ECO:0000256" key="2">
    <source>
        <dbReference type="ARBA" id="ARBA00006434"/>
    </source>
</evidence>
<feature type="transmembrane region" description="Helical" evidence="12">
    <location>
        <begin position="522"/>
        <end position="540"/>
    </location>
</feature>
<organism evidence="13 14">
    <name type="scientific">Saccharothrix australiensis</name>
    <dbReference type="NCBI Taxonomy" id="2072"/>
    <lineage>
        <taxon>Bacteria</taxon>
        <taxon>Bacillati</taxon>
        <taxon>Actinomycetota</taxon>
        <taxon>Actinomycetes</taxon>
        <taxon>Pseudonocardiales</taxon>
        <taxon>Pseudonocardiaceae</taxon>
        <taxon>Saccharothrix</taxon>
    </lineage>
</organism>
<dbReference type="GO" id="GO:0006811">
    <property type="term" value="P:monoatomic ion transport"/>
    <property type="evidence" value="ECO:0007669"/>
    <property type="project" value="UniProtKB-KW"/>
</dbReference>
<dbReference type="GO" id="GO:0006847">
    <property type="term" value="P:plasma membrane acetate transport"/>
    <property type="evidence" value="ECO:0007669"/>
    <property type="project" value="TreeGrafter"/>
</dbReference>
<evidence type="ECO:0000256" key="6">
    <source>
        <dbReference type="ARBA" id="ARBA00022847"/>
    </source>
</evidence>
<dbReference type="Proteomes" id="UP000282084">
    <property type="component" value="Unassembled WGS sequence"/>
</dbReference>
<dbReference type="GO" id="GO:0005886">
    <property type="term" value="C:plasma membrane"/>
    <property type="evidence" value="ECO:0007669"/>
    <property type="project" value="UniProtKB-SubCell"/>
</dbReference>
<dbReference type="AlphaFoldDB" id="A0A495W6K1"/>
<feature type="transmembrane region" description="Helical" evidence="12">
    <location>
        <begin position="433"/>
        <end position="451"/>
    </location>
</feature>
<feature type="transmembrane region" description="Helical" evidence="12">
    <location>
        <begin position="340"/>
        <end position="360"/>
    </location>
</feature>
<proteinExistence type="inferred from homology"/>
<dbReference type="GO" id="GO:0015123">
    <property type="term" value="F:acetate transmembrane transporter activity"/>
    <property type="evidence" value="ECO:0007669"/>
    <property type="project" value="TreeGrafter"/>
</dbReference>
<keyword evidence="8" id="KW-0915">Sodium</keyword>
<feature type="transmembrane region" description="Helical" evidence="12">
    <location>
        <begin position="463"/>
        <end position="481"/>
    </location>
</feature>
<evidence type="ECO:0000256" key="11">
    <source>
        <dbReference type="RuleBase" id="RU362091"/>
    </source>
</evidence>
<evidence type="ECO:0000256" key="12">
    <source>
        <dbReference type="SAM" id="Phobius"/>
    </source>
</evidence>
<feature type="transmembrane region" description="Helical" evidence="12">
    <location>
        <begin position="304"/>
        <end position="328"/>
    </location>
</feature>
<comment type="subcellular location">
    <subcellularLocation>
        <location evidence="1">Cell membrane</location>
        <topology evidence="1">Multi-pass membrane protein</topology>
    </subcellularLocation>
</comment>
<dbReference type="InterPro" id="IPR038377">
    <property type="entry name" value="Na/Glc_symporter_sf"/>
</dbReference>
<feature type="transmembrane region" description="Helical" evidence="12">
    <location>
        <begin position="183"/>
        <end position="203"/>
    </location>
</feature>
<dbReference type="Gene3D" id="1.20.1730.10">
    <property type="entry name" value="Sodium/glucose cotransporter"/>
    <property type="match status" value="1"/>
</dbReference>
<evidence type="ECO:0000256" key="5">
    <source>
        <dbReference type="ARBA" id="ARBA00022692"/>
    </source>
</evidence>
<dbReference type="PROSITE" id="PS50283">
    <property type="entry name" value="NA_SOLUT_SYMP_3"/>
    <property type="match status" value="1"/>
</dbReference>
<evidence type="ECO:0000256" key="9">
    <source>
        <dbReference type="ARBA" id="ARBA00023065"/>
    </source>
</evidence>